<dbReference type="OrthoDB" id="7300555at2"/>
<protein>
    <submittedName>
        <fullName evidence="2">RES domain protein</fullName>
    </submittedName>
</protein>
<feature type="domain" description="RES" evidence="1">
    <location>
        <begin position="72"/>
        <end position="209"/>
    </location>
</feature>
<evidence type="ECO:0000259" key="1">
    <source>
        <dbReference type="SMART" id="SM00953"/>
    </source>
</evidence>
<dbReference type="SMART" id="SM00953">
    <property type="entry name" value="RES"/>
    <property type="match status" value="1"/>
</dbReference>
<dbReference type="STRING" id="582402.Hbal_0668"/>
<dbReference type="Proteomes" id="UP000002745">
    <property type="component" value="Chromosome"/>
</dbReference>
<organism evidence="2 3">
    <name type="scientific">Hirschia baltica (strain ATCC 49814 / DSM 5838 / IFAM 1418)</name>
    <dbReference type="NCBI Taxonomy" id="582402"/>
    <lineage>
        <taxon>Bacteria</taxon>
        <taxon>Pseudomonadati</taxon>
        <taxon>Pseudomonadota</taxon>
        <taxon>Alphaproteobacteria</taxon>
        <taxon>Hyphomonadales</taxon>
        <taxon>Hyphomonadaceae</taxon>
        <taxon>Hirschia</taxon>
    </lineage>
</organism>
<keyword evidence="3" id="KW-1185">Reference proteome</keyword>
<name>C6XP83_HIRBI</name>
<dbReference type="RefSeq" id="WP_015826519.1">
    <property type="nucleotide sequence ID" value="NC_012982.1"/>
</dbReference>
<dbReference type="HOGENOM" id="CLU_097447_0_0_5"/>
<gene>
    <name evidence="2" type="ordered locus">Hbal_0668</name>
</gene>
<dbReference type="KEGG" id="hba:Hbal_0668"/>
<dbReference type="eggNOG" id="ENOG502ZAMM">
    <property type="taxonomic scope" value="Bacteria"/>
</dbReference>
<evidence type="ECO:0000313" key="2">
    <source>
        <dbReference type="EMBL" id="ACT58369.1"/>
    </source>
</evidence>
<evidence type="ECO:0000313" key="3">
    <source>
        <dbReference type="Proteomes" id="UP000002745"/>
    </source>
</evidence>
<accession>C6XP83</accession>
<dbReference type="EMBL" id="CP001678">
    <property type="protein sequence ID" value="ACT58369.1"/>
    <property type="molecule type" value="Genomic_DNA"/>
</dbReference>
<proteinExistence type="predicted"/>
<dbReference type="Pfam" id="PF08808">
    <property type="entry name" value="RES"/>
    <property type="match status" value="1"/>
</dbReference>
<reference evidence="3" key="1">
    <citation type="journal article" date="2011" name="J. Bacteriol.">
        <title>Genome sequences of eight morphologically diverse alphaproteobacteria.</title>
        <authorList>
            <consortium name="US DOE Joint Genome Institute"/>
            <person name="Brown P.J."/>
            <person name="Kysela D.T."/>
            <person name="Buechlein A."/>
            <person name="Hemmerich C."/>
            <person name="Brun Y.V."/>
        </authorList>
    </citation>
    <scope>NUCLEOTIDE SEQUENCE [LARGE SCALE GENOMIC DNA]</scope>
    <source>
        <strain evidence="3">ATCC 49814 / DSM 5838 / IFAM 1418</strain>
    </source>
</reference>
<dbReference type="InterPro" id="IPR014914">
    <property type="entry name" value="RES_dom"/>
</dbReference>
<dbReference type="AlphaFoldDB" id="C6XP83"/>
<sequence length="253" mass="29035">MALPTWIQDALHSKIKPLKGQYWRCVEAQHIVSTLQLVDSLEDQALLEDILEESKPPIPKECAGLHWLYSTPFRYGLYPNGSRFRKAGRTPGVYYASQHARSAIIETAFHILLFYVDSPETPFPERPSEHTLFDVPIKTTHAISLMEKPFIDASDLWMHPNTYGPCQEFEILARDAGIKVIQYTSVRDPANLENVAILDCKAFASKTPSIQKNWKLWFNKNGMHAISDVANENFSLAPENFLHDDRFSRFKWN</sequence>